<dbReference type="InterPro" id="IPR003741">
    <property type="entry name" value="LUD_dom"/>
</dbReference>
<keyword evidence="3" id="KW-1185">Reference proteome</keyword>
<protein>
    <submittedName>
        <fullName evidence="2">Uncharacterized ACR, YkgG family COG1556</fullName>
    </submittedName>
</protein>
<accession>A0A1I0H7G6</accession>
<dbReference type="PIRSF" id="PIRSF020269">
    <property type="entry name" value="DUF1121"/>
    <property type="match status" value="1"/>
</dbReference>
<dbReference type="GeneID" id="78289343"/>
<dbReference type="OrthoDB" id="9809147at2"/>
<name>A0A1I0H7G6_9FIRM</name>
<dbReference type="AlphaFoldDB" id="A0A1I0H7G6"/>
<dbReference type="EMBL" id="FOIN01000044">
    <property type="protein sequence ID" value="SET79704.1"/>
    <property type="molecule type" value="Genomic_DNA"/>
</dbReference>
<dbReference type="Pfam" id="PF02589">
    <property type="entry name" value="LUD_dom"/>
    <property type="match status" value="1"/>
</dbReference>
<dbReference type="PANTHER" id="PTHR36179:SF2">
    <property type="entry name" value="LUD DOMAIN-CONTAINING PROTEIN"/>
    <property type="match status" value="1"/>
</dbReference>
<gene>
    <name evidence="2" type="ORF">SAMN04489758_14416</name>
</gene>
<reference evidence="3" key="1">
    <citation type="submission" date="2016-10" db="EMBL/GenBank/DDBJ databases">
        <authorList>
            <person name="Varghese N."/>
            <person name="Submissions S."/>
        </authorList>
    </citation>
    <scope>NUCLEOTIDE SEQUENCE [LARGE SCALE GENOMIC DNA]</scope>
    <source>
        <strain evidence="3">DSM 1551</strain>
    </source>
</reference>
<evidence type="ECO:0000313" key="3">
    <source>
        <dbReference type="Proteomes" id="UP000198558"/>
    </source>
</evidence>
<sequence>MDKNLKRIIKIKEDKMIKAFNQNNMQITFVENFEELHNYLNKYLCNQKTVALGGSMTLFEAGVIDLIKQSDVILHDRYQEDLTREQMQDIFRKAFTSDLFITSTNALTMDGCLYNIDGNGNRVAAMIYGPKEVIVIAGKNKIFETEAEAINHIKTVSAPANAIRLNKKTPCTKTGECMNCLSSDRICSSYVKLGYQGNVDRIKIVIVNQDLGY</sequence>
<dbReference type="InterPro" id="IPR009501">
    <property type="entry name" value="UCP020269"/>
</dbReference>
<evidence type="ECO:0000313" key="2">
    <source>
        <dbReference type="EMBL" id="SET79704.1"/>
    </source>
</evidence>
<dbReference type="RefSeq" id="WP_092356259.1">
    <property type="nucleotide sequence ID" value="NZ_CAMJBU010000152.1"/>
</dbReference>
<dbReference type="PANTHER" id="PTHR36179">
    <property type="entry name" value="LUD_DOM DOMAIN-CONTAINING PROTEIN"/>
    <property type="match status" value="1"/>
</dbReference>
<evidence type="ECO:0000259" key="1">
    <source>
        <dbReference type="Pfam" id="PF02589"/>
    </source>
</evidence>
<proteinExistence type="predicted"/>
<organism evidence="2 3">
    <name type="scientific">Thomasclavelia cocleata</name>
    <dbReference type="NCBI Taxonomy" id="69824"/>
    <lineage>
        <taxon>Bacteria</taxon>
        <taxon>Bacillati</taxon>
        <taxon>Bacillota</taxon>
        <taxon>Erysipelotrichia</taxon>
        <taxon>Erysipelotrichales</taxon>
        <taxon>Coprobacillaceae</taxon>
        <taxon>Thomasclavelia</taxon>
    </lineage>
</organism>
<feature type="domain" description="LUD" evidence="1">
    <location>
        <begin position="15"/>
        <end position="207"/>
    </location>
</feature>
<dbReference type="Proteomes" id="UP000198558">
    <property type="component" value="Unassembled WGS sequence"/>
</dbReference>